<keyword evidence="10" id="KW-1185">Reference proteome</keyword>
<keyword evidence="5" id="KW-0274">FAD</keyword>
<dbReference type="PANTHER" id="PTHR32448">
    <property type="entry name" value="OS08G0158400 PROTEIN"/>
    <property type="match status" value="1"/>
</dbReference>
<dbReference type="SUPFAM" id="SSF56176">
    <property type="entry name" value="FAD-binding/transporter-associated domain-like"/>
    <property type="match status" value="1"/>
</dbReference>
<dbReference type="InterPro" id="IPR012951">
    <property type="entry name" value="BBE"/>
</dbReference>
<feature type="signal peptide" evidence="7">
    <location>
        <begin position="1"/>
        <end position="24"/>
    </location>
</feature>
<dbReference type="EMBL" id="CP136894">
    <property type="protein sequence ID" value="WOL09107.1"/>
    <property type="molecule type" value="Genomic_DNA"/>
</dbReference>
<dbReference type="Pfam" id="PF01565">
    <property type="entry name" value="FAD_binding_4"/>
    <property type="match status" value="1"/>
</dbReference>
<name>A0AAQ3KN94_9LILI</name>
<evidence type="ECO:0000256" key="6">
    <source>
        <dbReference type="ARBA" id="ARBA00023180"/>
    </source>
</evidence>
<organism evidence="9 10">
    <name type="scientific">Canna indica</name>
    <name type="common">Indian-shot</name>
    <dbReference type="NCBI Taxonomy" id="4628"/>
    <lineage>
        <taxon>Eukaryota</taxon>
        <taxon>Viridiplantae</taxon>
        <taxon>Streptophyta</taxon>
        <taxon>Embryophyta</taxon>
        <taxon>Tracheophyta</taxon>
        <taxon>Spermatophyta</taxon>
        <taxon>Magnoliopsida</taxon>
        <taxon>Liliopsida</taxon>
        <taxon>Zingiberales</taxon>
        <taxon>Cannaceae</taxon>
        <taxon>Canna</taxon>
    </lineage>
</organism>
<protein>
    <recommendedName>
        <fullName evidence="8">FAD-binding PCMH-type domain-containing protein</fullName>
    </recommendedName>
</protein>
<dbReference type="GO" id="GO:0071949">
    <property type="term" value="F:FAD binding"/>
    <property type="evidence" value="ECO:0007669"/>
    <property type="project" value="InterPro"/>
</dbReference>
<dbReference type="GO" id="GO:0016491">
    <property type="term" value="F:oxidoreductase activity"/>
    <property type="evidence" value="ECO:0007669"/>
    <property type="project" value="InterPro"/>
</dbReference>
<evidence type="ECO:0000256" key="1">
    <source>
        <dbReference type="ARBA" id="ARBA00001974"/>
    </source>
</evidence>
<keyword evidence="4 7" id="KW-0732">Signal</keyword>
<dbReference type="InterPro" id="IPR036318">
    <property type="entry name" value="FAD-bd_PCMH-like_sf"/>
</dbReference>
<dbReference type="Gene3D" id="3.40.462.20">
    <property type="match status" value="1"/>
</dbReference>
<evidence type="ECO:0000256" key="4">
    <source>
        <dbReference type="ARBA" id="ARBA00022729"/>
    </source>
</evidence>
<dbReference type="PROSITE" id="PS51387">
    <property type="entry name" value="FAD_PCMH"/>
    <property type="match status" value="1"/>
</dbReference>
<dbReference type="AlphaFoldDB" id="A0AAQ3KN94"/>
<dbReference type="InterPro" id="IPR016167">
    <property type="entry name" value="FAD-bd_PCMH_sub1"/>
</dbReference>
<dbReference type="Proteomes" id="UP001327560">
    <property type="component" value="Chromosome 5"/>
</dbReference>
<keyword evidence="3" id="KW-0285">Flavoprotein</keyword>
<dbReference type="Gene3D" id="3.30.465.10">
    <property type="match status" value="1"/>
</dbReference>
<dbReference type="InterPro" id="IPR016166">
    <property type="entry name" value="FAD-bd_PCMH"/>
</dbReference>
<comment type="cofactor">
    <cofactor evidence="1">
        <name>FAD</name>
        <dbReference type="ChEBI" id="CHEBI:57692"/>
    </cofactor>
</comment>
<keyword evidence="6" id="KW-0325">Glycoprotein</keyword>
<evidence type="ECO:0000313" key="10">
    <source>
        <dbReference type="Proteomes" id="UP001327560"/>
    </source>
</evidence>
<sequence>MGACSIYLTLSLLFSFSISSSSSSFPDQDTFRRCLSLRAPLSTNLSQLLHLPGTPSYNYLLNSSIQNLRFTSPSTPKPLLLLAPADALQVQASVLCCRTHGLPLRVRSGGHDYEGLSYRSEKPTDFALLDLAKLRSISVDIERSSAWVDTGATLGELYYRIAEQSSTHGFPAGNCPTVATGGHISGGGLGPLWRKHGLAADNVLDAKLVDAKGRILDRAAMGENLFWAIRGGGGASFGIIISWKVKLVPVPPTLTAFTIKRAPEQGAIELVSKWQTIAHDLHEDLFLKVNIVSVEGEERKAEAVFNSLFLGDCDRLLQYMERSFPELEMEEKDCREMSWINSTLYYAGLSHGEPLESLLDRGLQPKEFNKAKCDYVMKPIPTSAWEAIWERVAEEGAGSLYMDPCGGKMSEILESEVPYPHRKGNIFFVQYLSTWEDSGIGVENEHLKWTGRVFDFMAPYVSSNPRAAYVNYRDLDLGKNKGISTTYSEARVWGEKYFKGNFKRLAIVKGEVDPENFFSNEQSIPPLLDGDDLRAWS</sequence>
<dbReference type="Gene3D" id="3.30.43.10">
    <property type="entry name" value="Uridine Diphospho-n-acetylenolpyruvylglucosamine Reductase, domain 2"/>
    <property type="match status" value="1"/>
</dbReference>
<dbReference type="Pfam" id="PF08031">
    <property type="entry name" value="BBE"/>
    <property type="match status" value="1"/>
</dbReference>
<dbReference type="InterPro" id="IPR006094">
    <property type="entry name" value="Oxid_FAD_bind_N"/>
</dbReference>
<evidence type="ECO:0000256" key="5">
    <source>
        <dbReference type="ARBA" id="ARBA00022827"/>
    </source>
</evidence>
<proteinExistence type="inferred from homology"/>
<feature type="chain" id="PRO_5042900373" description="FAD-binding PCMH-type domain-containing protein" evidence="7">
    <location>
        <begin position="25"/>
        <end position="537"/>
    </location>
</feature>
<reference evidence="9 10" key="1">
    <citation type="submission" date="2023-10" db="EMBL/GenBank/DDBJ databases">
        <title>Chromosome-scale genome assembly provides insights into flower coloration mechanisms of Canna indica.</title>
        <authorList>
            <person name="Li C."/>
        </authorList>
    </citation>
    <scope>NUCLEOTIDE SEQUENCE [LARGE SCALE GENOMIC DNA]</scope>
    <source>
        <tissue evidence="9">Flower</tissue>
    </source>
</reference>
<feature type="domain" description="FAD-binding PCMH-type" evidence="8">
    <location>
        <begin position="74"/>
        <end position="250"/>
    </location>
</feature>
<evidence type="ECO:0000256" key="2">
    <source>
        <dbReference type="ARBA" id="ARBA00005466"/>
    </source>
</evidence>
<evidence type="ECO:0000313" key="9">
    <source>
        <dbReference type="EMBL" id="WOL09107.1"/>
    </source>
</evidence>
<evidence type="ECO:0000256" key="3">
    <source>
        <dbReference type="ARBA" id="ARBA00022630"/>
    </source>
</evidence>
<accession>A0AAQ3KN94</accession>
<comment type="similarity">
    <text evidence="2">Belongs to the oxygen-dependent FAD-linked oxidoreductase family.</text>
</comment>
<evidence type="ECO:0000259" key="8">
    <source>
        <dbReference type="PROSITE" id="PS51387"/>
    </source>
</evidence>
<gene>
    <name evidence="9" type="ORF">Cni_G17860</name>
</gene>
<dbReference type="InterPro" id="IPR016169">
    <property type="entry name" value="FAD-bd_PCMH_sub2"/>
</dbReference>
<evidence type="ECO:0000256" key="7">
    <source>
        <dbReference type="SAM" id="SignalP"/>
    </source>
</evidence>